<feature type="compositionally biased region" description="Acidic residues" evidence="1">
    <location>
        <begin position="189"/>
        <end position="204"/>
    </location>
</feature>
<gene>
    <name evidence="2" type="ORF">C8A01DRAFT_36637</name>
</gene>
<protein>
    <recommendedName>
        <fullName evidence="4">RanBP2-type domain-containing protein</fullName>
    </recommendedName>
</protein>
<feature type="compositionally biased region" description="Low complexity" evidence="1">
    <location>
        <begin position="171"/>
        <end position="182"/>
    </location>
</feature>
<dbReference type="AlphaFoldDB" id="A0AAN6PHL9"/>
<sequence length="366" mass="40072">MGASYASVFDSEDEFESSSSGSGGSGGNSPLFFNKRPITPTPPSRSSSTEVKKPVSLLTLALARSRATVALTTSDDEEEFASSDSEDDDASDTSSIYLPISQRVLMDLPSPSLRSASDTLADALAELEQPTTRHTGIMATIKKAITTNLKWCVKITTSLRCKNQASKNSMSSTTSLLLPPQQKNTYTIPDDEEDEEQDANDFEAEVNPNHLFFGTNNNQHNNRISPPPGLDRGQRPRRRRPIPPPLQLHPSSDWAPATPALAIPPSQEQSEQQREEIKLTIEARTAWTNDQLQVRRAGPLEVVDSAVAYIPEQDRDRDWVCCGCCNVNSRYEFLCWWCKGHVKGGCCEEAVEGVDGVAGWGVGGVW</sequence>
<evidence type="ECO:0000313" key="3">
    <source>
        <dbReference type="Proteomes" id="UP001303115"/>
    </source>
</evidence>
<proteinExistence type="predicted"/>
<feature type="region of interest" description="Disordered" evidence="1">
    <location>
        <begin position="73"/>
        <end position="93"/>
    </location>
</feature>
<evidence type="ECO:0000313" key="2">
    <source>
        <dbReference type="EMBL" id="KAK4039346.1"/>
    </source>
</evidence>
<comment type="caution">
    <text evidence="2">The sequence shown here is derived from an EMBL/GenBank/DDBJ whole genome shotgun (WGS) entry which is preliminary data.</text>
</comment>
<evidence type="ECO:0008006" key="4">
    <source>
        <dbReference type="Google" id="ProtNLM"/>
    </source>
</evidence>
<feature type="region of interest" description="Disordered" evidence="1">
    <location>
        <begin position="1"/>
        <end position="53"/>
    </location>
</feature>
<dbReference type="Proteomes" id="UP001303115">
    <property type="component" value="Unassembled WGS sequence"/>
</dbReference>
<feature type="region of interest" description="Disordered" evidence="1">
    <location>
        <begin position="163"/>
        <end position="275"/>
    </location>
</feature>
<name>A0AAN6PHL9_9PEZI</name>
<feature type="compositionally biased region" description="Low complexity" evidence="1">
    <location>
        <begin position="44"/>
        <end position="53"/>
    </location>
</feature>
<feature type="compositionally biased region" description="Acidic residues" evidence="1">
    <location>
        <begin position="74"/>
        <end position="91"/>
    </location>
</feature>
<accession>A0AAN6PHL9</accession>
<dbReference type="EMBL" id="MU854402">
    <property type="protein sequence ID" value="KAK4039346.1"/>
    <property type="molecule type" value="Genomic_DNA"/>
</dbReference>
<organism evidence="2 3">
    <name type="scientific">Parachaetomium inaequale</name>
    <dbReference type="NCBI Taxonomy" id="2588326"/>
    <lineage>
        <taxon>Eukaryota</taxon>
        <taxon>Fungi</taxon>
        <taxon>Dikarya</taxon>
        <taxon>Ascomycota</taxon>
        <taxon>Pezizomycotina</taxon>
        <taxon>Sordariomycetes</taxon>
        <taxon>Sordariomycetidae</taxon>
        <taxon>Sordariales</taxon>
        <taxon>Chaetomiaceae</taxon>
        <taxon>Parachaetomium</taxon>
    </lineage>
</organism>
<reference evidence="3" key="1">
    <citation type="journal article" date="2023" name="Mol. Phylogenet. Evol.">
        <title>Genome-scale phylogeny and comparative genomics of the fungal order Sordariales.</title>
        <authorList>
            <person name="Hensen N."/>
            <person name="Bonometti L."/>
            <person name="Westerberg I."/>
            <person name="Brannstrom I.O."/>
            <person name="Guillou S."/>
            <person name="Cros-Aarteil S."/>
            <person name="Calhoun S."/>
            <person name="Haridas S."/>
            <person name="Kuo A."/>
            <person name="Mondo S."/>
            <person name="Pangilinan J."/>
            <person name="Riley R."/>
            <person name="LaButti K."/>
            <person name="Andreopoulos B."/>
            <person name="Lipzen A."/>
            <person name="Chen C."/>
            <person name="Yan M."/>
            <person name="Daum C."/>
            <person name="Ng V."/>
            <person name="Clum A."/>
            <person name="Steindorff A."/>
            <person name="Ohm R.A."/>
            <person name="Martin F."/>
            <person name="Silar P."/>
            <person name="Natvig D.O."/>
            <person name="Lalanne C."/>
            <person name="Gautier V."/>
            <person name="Ament-Velasquez S.L."/>
            <person name="Kruys A."/>
            <person name="Hutchinson M.I."/>
            <person name="Powell A.J."/>
            <person name="Barry K."/>
            <person name="Miller A.N."/>
            <person name="Grigoriev I.V."/>
            <person name="Debuchy R."/>
            <person name="Gladieux P."/>
            <person name="Hiltunen Thoren M."/>
            <person name="Johannesson H."/>
        </authorList>
    </citation>
    <scope>NUCLEOTIDE SEQUENCE [LARGE SCALE GENOMIC DNA]</scope>
    <source>
        <strain evidence="3">CBS 284.82</strain>
    </source>
</reference>
<feature type="compositionally biased region" description="Polar residues" evidence="1">
    <location>
        <begin position="214"/>
        <end position="224"/>
    </location>
</feature>
<keyword evidence="3" id="KW-1185">Reference proteome</keyword>
<evidence type="ECO:0000256" key="1">
    <source>
        <dbReference type="SAM" id="MobiDB-lite"/>
    </source>
</evidence>